<dbReference type="PROSITE" id="PS50994">
    <property type="entry name" value="INTEGRASE"/>
    <property type="match status" value="1"/>
</dbReference>
<evidence type="ECO:0000313" key="2">
    <source>
        <dbReference type="EMBL" id="TPX36079.1"/>
    </source>
</evidence>
<dbReference type="Pfam" id="PF24626">
    <property type="entry name" value="SH3_Tf2-1"/>
    <property type="match status" value="1"/>
</dbReference>
<dbReference type="Proteomes" id="UP000320475">
    <property type="component" value="Unassembled WGS sequence"/>
</dbReference>
<dbReference type="PANTHER" id="PTHR37984">
    <property type="entry name" value="PROTEIN CBG26694"/>
    <property type="match status" value="1"/>
</dbReference>
<accession>A0A507CA81</accession>
<dbReference type="OrthoDB" id="2447315at2759"/>
<evidence type="ECO:0000313" key="3">
    <source>
        <dbReference type="Proteomes" id="UP000320475"/>
    </source>
</evidence>
<comment type="caution">
    <text evidence="2">The sequence shown here is derived from an EMBL/GenBank/DDBJ whole genome shotgun (WGS) entry which is preliminary data.</text>
</comment>
<gene>
    <name evidence="2" type="ORF">SeLEV6574_g08107</name>
</gene>
<dbReference type="InterPro" id="IPR036397">
    <property type="entry name" value="RNaseH_sf"/>
</dbReference>
<sequence>MYKTINKYIRSCAVCQRNRPNNAATAGLLQPLPIPERNWRDVSMDFVVELPESNGCDAIFTIVDRRSKMAHFIPCRLPTSQEAARLYFENVFKYRGIPKTIVSDRDPRFTSEFWTSLHELMGIKLAMSTANHPQTDGMTERTQRTLQLCLRNYVSFEQDDWSNWVTMAEFCYNSAKSAVTGRSPFELNYGYQPDDLRAFRAFEERGDVDPEASDYLEQLNLWQSQLHDALTEAQERQAYYANQHRQEVVYQPDEMVYVSSRVYKDPIELTRPSEKLRELYHGPFRVVERIGESAYRLALPDNNTQHNVFNVQWLRLHIDNYDDLFPGRIQVHEDEQGRYLVKDVVFYRKGKGRGGTREYLIVWEGRPKREWIKLMKKGKNRAKKWICGSIRGGGRKKADDYSRAGEKRIKPISRLLLAKNVPSIQFIRWKWIYFQMPGLVMEPLSSFDLVSRLGGARVIGRWVPG</sequence>
<dbReference type="InterPro" id="IPR050951">
    <property type="entry name" value="Retrovirus_Pol_polyprotein"/>
</dbReference>
<organism evidence="2 3">
    <name type="scientific">Synchytrium endobioticum</name>
    <dbReference type="NCBI Taxonomy" id="286115"/>
    <lineage>
        <taxon>Eukaryota</taxon>
        <taxon>Fungi</taxon>
        <taxon>Fungi incertae sedis</taxon>
        <taxon>Chytridiomycota</taxon>
        <taxon>Chytridiomycota incertae sedis</taxon>
        <taxon>Chytridiomycetes</taxon>
        <taxon>Synchytriales</taxon>
        <taxon>Synchytriaceae</taxon>
        <taxon>Synchytrium</taxon>
    </lineage>
</organism>
<reference evidence="2 3" key="1">
    <citation type="journal article" date="2019" name="Sci. Rep.">
        <title>Comparative genomics of chytrid fungi reveal insights into the obligate biotrophic and pathogenic lifestyle of Synchytrium endobioticum.</title>
        <authorList>
            <person name="van de Vossenberg B.T.L.H."/>
            <person name="Warris S."/>
            <person name="Nguyen H.D.T."/>
            <person name="van Gent-Pelzer M.P.E."/>
            <person name="Joly D.L."/>
            <person name="van de Geest H.C."/>
            <person name="Bonants P.J.M."/>
            <person name="Smith D.S."/>
            <person name="Levesque C.A."/>
            <person name="van der Lee T.A.J."/>
        </authorList>
    </citation>
    <scope>NUCLEOTIDE SEQUENCE [LARGE SCALE GENOMIC DNA]</scope>
    <source>
        <strain evidence="2 3">LEV6574</strain>
    </source>
</reference>
<dbReference type="InterPro" id="IPR056924">
    <property type="entry name" value="SH3_Tf2-1"/>
</dbReference>
<dbReference type="InterPro" id="IPR012337">
    <property type="entry name" value="RNaseH-like_sf"/>
</dbReference>
<evidence type="ECO:0000259" key="1">
    <source>
        <dbReference type="PROSITE" id="PS50994"/>
    </source>
</evidence>
<dbReference type="InterPro" id="IPR001584">
    <property type="entry name" value="Integrase_cat-core"/>
</dbReference>
<dbReference type="AlphaFoldDB" id="A0A507CA81"/>
<proteinExistence type="predicted"/>
<dbReference type="VEuPathDB" id="FungiDB:SeMB42_g03278"/>
<dbReference type="SUPFAM" id="SSF53098">
    <property type="entry name" value="Ribonuclease H-like"/>
    <property type="match status" value="1"/>
</dbReference>
<dbReference type="EMBL" id="QEAM01000719">
    <property type="protein sequence ID" value="TPX36079.1"/>
    <property type="molecule type" value="Genomic_DNA"/>
</dbReference>
<dbReference type="Gene3D" id="3.30.420.10">
    <property type="entry name" value="Ribonuclease H-like superfamily/Ribonuclease H"/>
    <property type="match status" value="1"/>
</dbReference>
<dbReference type="PANTHER" id="PTHR37984:SF5">
    <property type="entry name" value="PROTEIN NYNRIN-LIKE"/>
    <property type="match status" value="1"/>
</dbReference>
<dbReference type="GO" id="GO:0005634">
    <property type="term" value="C:nucleus"/>
    <property type="evidence" value="ECO:0007669"/>
    <property type="project" value="UniProtKB-ARBA"/>
</dbReference>
<name>A0A507CA81_9FUNG</name>
<protein>
    <recommendedName>
        <fullName evidence="1">Integrase catalytic domain-containing protein</fullName>
    </recommendedName>
</protein>
<dbReference type="GO" id="GO:0003676">
    <property type="term" value="F:nucleic acid binding"/>
    <property type="evidence" value="ECO:0007669"/>
    <property type="project" value="InterPro"/>
</dbReference>
<feature type="domain" description="Integrase catalytic" evidence="1">
    <location>
        <begin position="29"/>
        <end position="192"/>
    </location>
</feature>
<dbReference type="GO" id="GO:0015074">
    <property type="term" value="P:DNA integration"/>
    <property type="evidence" value="ECO:0007669"/>
    <property type="project" value="InterPro"/>
</dbReference>